<dbReference type="InterPro" id="IPR041588">
    <property type="entry name" value="Integrase_H2C2"/>
</dbReference>
<gene>
    <name evidence="3" type="ORF">EVAR_25830_1</name>
</gene>
<dbReference type="Pfam" id="PF17921">
    <property type="entry name" value="Integrase_H2C2"/>
    <property type="match status" value="1"/>
</dbReference>
<dbReference type="PANTHER" id="PTHR47331:SF2">
    <property type="match status" value="1"/>
</dbReference>
<dbReference type="STRING" id="151549.A0A4C1VU19"/>
<accession>A0A4C1VU19</accession>
<evidence type="ECO:0000256" key="1">
    <source>
        <dbReference type="SAM" id="MobiDB-lite"/>
    </source>
</evidence>
<evidence type="ECO:0000313" key="4">
    <source>
        <dbReference type="Proteomes" id="UP000299102"/>
    </source>
</evidence>
<feature type="domain" description="Integrase zinc-binding" evidence="2">
    <location>
        <begin position="17"/>
        <end position="65"/>
    </location>
</feature>
<dbReference type="OrthoDB" id="10049357at2759"/>
<evidence type="ECO:0000259" key="2">
    <source>
        <dbReference type="Pfam" id="PF17921"/>
    </source>
</evidence>
<proteinExistence type="predicted"/>
<sequence length="285" mass="31961">MTKAPPIDDNHPYNRLYVKATHEHLHHGGVEITANEVRQYLWKLRLRNAVYAVIKSCMPCRIRRTTPTEPKIRNLPKARLAYHQRPFTYVGSTISGRMKSSGLPHHRQHHTRFAAHDGQTRGAERNLVQPRHQPPRSRGRTTTSSSRGNSSRGVYTPYSGHFIPPGAPFIGGAWEGMVQSTKRALDATLRERHPTEEVLTTLSLEAEYTVNSRPIPHVSLIADELEALPAGRPRTSTDPGRYLRGRRIQSQAVALQSAPRRRFLIPLSAGILTHAPTPAGAHRPQ</sequence>
<keyword evidence="4" id="KW-1185">Reference proteome</keyword>
<comment type="caution">
    <text evidence="3">The sequence shown here is derived from an EMBL/GenBank/DDBJ whole genome shotgun (WGS) entry which is preliminary data.</text>
</comment>
<reference evidence="3 4" key="1">
    <citation type="journal article" date="2019" name="Commun. Biol.">
        <title>The bagworm genome reveals a unique fibroin gene that provides high tensile strength.</title>
        <authorList>
            <person name="Kono N."/>
            <person name="Nakamura H."/>
            <person name="Ohtoshi R."/>
            <person name="Tomita M."/>
            <person name="Numata K."/>
            <person name="Arakawa K."/>
        </authorList>
    </citation>
    <scope>NUCLEOTIDE SEQUENCE [LARGE SCALE GENOMIC DNA]</scope>
</reference>
<organism evidence="3 4">
    <name type="scientific">Eumeta variegata</name>
    <name type="common">Bagworm moth</name>
    <name type="synonym">Eumeta japonica</name>
    <dbReference type="NCBI Taxonomy" id="151549"/>
    <lineage>
        <taxon>Eukaryota</taxon>
        <taxon>Metazoa</taxon>
        <taxon>Ecdysozoa</taxon>
        <taxon>Arthropoda</taxon>
        <taxon>Hexapoda</taxon>
        <taxon>Insecta</taxon>
        <taxon>Pterygota</taxon>
        <taxon>Neoptera</taxon>
        <taxon>Endopterygota</taxon>
        <taxon>Lepidoptera</taxon>
        <taxon>Glossata</taxon>
        <taxon>Ditrysia</taxon>
        <taxon>Tineoidea</taxon>
        <taxon>Psychidae</taxon>
        <taxon>Oiketicinae</taxon>
        <taxon>Eumeta</taxon>
    </lineage>
</organism>
<evidence type="ECO:0000313" key="3">
    <source>
        <dbReference type="EMBL" id="GBP42203.1"/>
    </source>
</evidence>
<dbReference type="Proteomes" id="UP000299102">
    <property type="component" value="Unassembled WGS sequence"/>
</dbReference>
<dbReference type="PANTHER" id="PTHR47331">
    <property type="entry name" value="PHD-TYPE DOMAIN-CONTAINING PROTEIN"/>
    <property type="match status" value="1"/>
</dbReference>
<feature type="compositionally biased region" description="Low complexity" evidence="1">
    <location>
        <begin position="140"/>
        <end position="153"/>
    </location>
</feature>
<dbReference type="AlphaFoldDB" id="A0A4C1VU19"/>
<protein>
    <recommendedName>
        <fullName evidence="2">Integrase zinc-binding domain-containing protein</fullName>
    </recommendedName>
</protein>
<feature type="compositionally biased region" description="Basic residues" evidence="1">
    <location>
        <begin position="104"/>
        <end position="113"/>
    </location>
</feature>
<feature type="compositionally biased region" description="Basic and acidic residues" evidence="1">
    <location>
        <begin position="114"/>
        <end position="124"/>
    </location>
</feature>
<feature type="region of interest" description="Disordered" evidence="1">
    <location>
        <begin position="98"/>
        <end position="157"/>
    </location>
</feature>
<name>A0A4C1VU19_EUMVA</name>
<dbReference type="EMBL" id="BGZK01000413">
    <property type="protein sequence ID" value="GBP42203.1"/>
    <property type="molecule type" value="Genomic_DNA"/>
</dbReference>